<dbReference type="InterPro" id="IPR006016">
    <property type="entry name" value="UspA"/>
</dbReference>
<proteinExistence type="predicted"/>
<dbReference type="Gene3D" id="3.40.50.620">
    <property type="entry name" value="HUPs"/>
    <property type="match status" value="1"/>
</dbReference>
<organism evidence="2 3">
    <name type="scientific">Arthrobacter methylotrophus</name>
    <dbReference type="NCBI Taxonomy" id="121291"/>
    <lineage>
        <taxon>Bacteria</taxon>
        <taxon>Bacillati</taxon>
        <taxon>Actinomycetota</taxon>
        <taxon>Actinomycetes</taxon>
        <taxon>Micrococcales</taxon>
        <taxon>Micrococcaceae</taxon>
        <taxon>Arthrobacter</taxon>
    </lineage>
</organism>
<evidence type="ECO:0000313" key="3">
    <source>
        <dbReference type="Proteomes" id="UP001589536"/>
    </source>
</evidence>
<dbReference type="Pfam" id="PF00582">
    <property type="entry name" value="Usp"/>
    <property type="match status" value="1"/>
</dbReference>
<evidence type="ECO:0000259" key="1">
    <source>
        <dbReference type="Pfam" id="PF00582"/>
    </source>
</evidence>
<sequence length="198" mass="21852">MPDEGWPDGPIVLGVGWTFSQHLIRTAATLAVALGQHLVCAFVDPASYLTEWEPEGQRTALSLDPIVNEEAEFPSRQLQRKLESILGQAGETWSFRVLNGDVPKALSRLAENTDASLLVVGADRPGPLARLDRFLEGSVSGSLIRSQHRPVLVVPDNRGDNRAVEIRPKIPRLTYGTSSEVPVQRTSDIRCRRLLVRK</sequence>
<dbReference type="SUPFAM" id="SSF52402">
    <property type="entry name" value="Adenine nucleotide alpha hydrolases-like"/>
    <property type="match status" value="1"/>
</dbReference>
<dbReference type="RefSeq" id="WP_345048577.1">
    <property type="nucleotide sequence ID" value="NZ_BAABED010000001.1"/>
</dbReference>
<evidence type="ECO:0000313" key="2">
    <source>
        <dbReference type="EMBL" id="MFB9716946.1"/>
    </source>
</evidence>
<dbReference type="InterPro" id="IPR014729">
    <property type="entry name" value="Rossmann-like_a/b/a_fold"/>
</dbReference>
<dbReference type="Proteomes" id="UP001589536">
    <property type="component" value="Unassembled WGS sequence"/>
</dbReference>
<gene>
    <name evidence="2" type="ORF">ACFFPI_22885</name>
</gene>
<reference evidence="2 3" key="1">
    <citation type="submission" date="2024-09" db="EMBL/GenBank/DDBJ databases">
        <authorList>
            <person name="Sun Q."/>
            <person name="Mori K."/>
        </authorList>
    </citation>
    <scope>NUCLEOTIDE SEQUENCE [LARGE SCALE GENOMIC DNA]</scope>
    <source>
        <strain evidence="2 3">JCM 13519</strain>
    </source>
</reference>
<keyword evidence="3" id="KW-1185">Reference proteome</keyword>
<comment type="caution">
    <text evidence="2">The sequence shown here is derived from an EMBL/GenBank/DDBJ whole genome shotgun (WGS) entry which is preliminary data.</text>
</comment>
<accession>A0ABV5UXP6</accession>
<dbReference type="CDD" id="cd00293">
    <property type="entry name" value="USP-like"/>
    <property type="match status" value="1"/>
</dbReference>
<name>A0ABV5UXP6_9MICC</name>
<protein>
    <submittedName>
        <fullName evidence="2">Universal stress protein</fullName>
    </submittedName>
</protein>
<dbReference type="EMBL" id="JBHMBH010000071">
    <property type="protein sequence ID" value="MFB9716946.1"/>
    <property type="molecule type" value="Genomic_DNA"/>
</dbReference>
<feature type="domain" description="UspA" evidence="1">
    <location>
        <begin position="11"/>
        <end position="155"/>
    </location>
</feature>